<dbReference type="PATRIC" id="fig|1618429.3.peg.1163"/>
<gene>
    <name evidence="7" type="ORF">UU67_C0077G0004</name>
</gene>
<feature type="transmembrane region" description="Helical" evidence="6">
    <location>
        <begin position="44"/>
        <end position="71"/>
    </location>
</feature>
<name>A0A0G0WEA6_9BACT</name>
<feature type="transmembrane region" description="Helical" evidence="6">
    <location>
        <begin position="12"/>
        <end position="32"/>
    </location>
</feature>
<dbReference type="AlphaFoldDB" id="A0A0G0WEA6"/>
<keyword evidence="3 6" id="KW-0812">Transmembrane</keyword>
<feature type="transmembrane region" description="Helical" evidence="6">
    <location>
        <begin position="358"/>
        <end position="377"/>
    </location>
</feature>
<accession>A0A0G0WEA6</accession>
<feature type="transmembrane region" description="Helical" evidence="6">
    <location>
        <begin position="143"/>
        <end position="163"/>
    </location>
</feature>
<evidence type="ECO:0000313" key="8">
    <source>
        <dbReference type="Proteomes" id="UP000034753"/>
    </source>
</evidence>
<feature type="transmembrane region" description="Helical" evidence="6">
    <location>
        <begin position="291"/>
        <end position="315"/>
    </location>
</feature>
<evidence type="ECO:0000256" key="4">
    <source>
        <dbReference type="ARBA" id="ARBA00022989"/>
    </source>
</evidence>
<dbReference type="Proteomes" id="UP000034753">
    <property type="component" value="Unassembled WGS sequence"/>
</dbReference>
<dbReference type="Pfam" id="PF01943">
    <property type="entry name" value="Polysacc_synt"/>
    <property type="match status" value="1"/>
</dbReference>
<feature type="transmembrane region" description="Helical" evidence="6">
    <location>
        <begin position="169"/>
        <end position="195"/>
    </location>
</feature>
<comment type="subcellular location">
    <subcellularLocation>
        <location evidence="1">Cell membrane</location>
        <topology evidence="1">Multi-pass membrane protein</topology>
    </subcellularLocation>
</comment>
<keyword evidence="4 6" id="KW-1133">Transmembrane helix</keyword>
<dbReference type="PANTHER" id="PTHR30250:SF11">
    <property type="entry name" value="O-ANTIGEN TRANSPORTER-RELATED"/>
    <property type="match status" value="1"/>
</dbReference>
<feature type="transmembrane region" description="Helical" evidence="6">
    <location>
        <begin position="327"/>
        <end position="351"/>
    </location>
</feature>
<dbReference type="InterPro" id="IPR050833">
    <property type="entry name" value="Poly_Biosynth_Transport"/>
</dbReference>
<feature type="transmembrane region" description="Helical" evidence="6">
    <location>
        <begin position="216"/>
        <end position="237"/>
    </location>
</feature>
<reference evidence="7 8" key="1">
    <citation type="journal article" date="2015" name="Nature">
        <title>rRNA introns, odd ribosomes, and small enigmatic genomes across a large radiation of phyla.</title>
        <authorList>
            <person name="Brown C.T."/>
            <person name="Hug L.A."/>
            <person name="Thomas B.C."/>
            <person name="Sharon I."/>
            <person name="Castelle C.J."/>
            <person name="Singh A."/>
            <person name="Wilkins M.J."/>
            <person name="Williams K.H."/>
            <person name="Banfield J.F."/>
        </authorList>
    </citation>
    <scope>NUCLEOTIDE SEQUENCE [LARGE SCALE GENOMIC DNA]</scope>
</reference>
<dbReference type="PANTHER" id="PTHR30250">
    <property type="entry name" value="PST FAMILY PREDICTED COLANIC ACID TRANSPORTER"/>
    <property type="match status" value="1"/>
</dbReference>
<comment type="caution">
    <text evidence="7">The sequence shown here is derived from an EMBL/GenBank/DDBJ whole genome shotgun (WGS) entry which is preliminary data.</text>
</comment>
<keyword evidence="2" id="KW-1003">Cell membrane</keyword>
<dbReference type="GO" id="GO:0005886">
    <property type="term" value="C:plasma membrane"/>
    <property type="evidence" value="ECO:0007669"/>
    <property type="project" value="UniProtKB-SubCell"/>
</dbReference>
<dbReference type="EMBL" id="LCBN01000077">
    <property type="protein sequence ID" value="KKS11294.1"/>
    <property type="molecule type" value="Genomic_DNA"/>
</dbReference>
<feature type="transmembrane region" description="Helical" evidence="6">
    <location>
        <begin position="383"/>
        <end position="407"/>
    </location>
</feature>
<dbReference type="InterPro" id="IPR002797">
    <property type="entry name" value="Polysacc_synth"/>
</dbReference>
<evidence type="ECO:0000256" key="2">
    <source>
        <dbReference type="ARBA" id="ARBA00022475"/>
    </source>
</evidence>
<evidence type="ECO:0000256" key="5">
    <source>
        <dbReference type="ARBA" id="ARBA00023136"/>
    </source>
</evidence>
<feature type="transmembrane region" description="Helical" evidence="6">
    <location>
        <begin position="110"/>
        <end position="131"/>
    </location>
</feature>
<protein>
    <submittedName>
        <fullName evidence="7">Heteropolysaccharide repeat unit export protein</fullName>
    </submittedName>
</protein>
<evidence type="ECO:0000256" key="3">
    <source>
        <dbReference type="ARBA" id="ARBA00022692"/>
    </source>
</evidence>
<evidence type="ECO:0000256" key="6">
    <source>
        <dbReference type="SAM" id="Phobius"/>
    </source>
</evidence>
<keyword evidence="5 6" id="KW-0472">Membrane</keyword>
<dbReference type="CDD" id="cd13128">
    <property type="entry name" value="MATE_Wzx_like"/>
    <property type="match status" value="1"/>
</dbReference>
<sequence>MGRIRKISEQTLWQILGRVVSTVVSIVTLGFITRSLGVSNTGVYTLALAYLAFFNLLADLGINAHIVPFLLLPKSSLEWRKFLGLRIFLSILLLAFSVILILFWPGLDPLFKVVVLAGNGLIMTYAIHLTTVAFFQSRLRYDLSALTLISSSLFTLMIIYLVLELNLGVLGVMFAQLSGSVVMASLALILVGRFIKLSPIFNFSYMAGIFKNSWPLALTMIVNMVYFRLDAFILKFYKSFAEVGVYNVAYQIFQAALFIPGYIMNSAYPLLISDFNENKNKFLANLKKSMFIMTGLSFVSTTFAYLLAPFIISVITGNHNFTGSVSALRILSLSFPAFFLTSILMWVQIIFKKYKTLLLIYLLGFSVNALANFIFIPRYSYLAASWITVMSEYLILVVQAAILIPALRKKDL</sequence>
<organism evidence="7 8">
    <name type="scientific">Candidatus Daviesbacteria bacterium GW2011_GWB1_41_5</name>
    <dbReference type="NCBI Taxonomy" id="1618429"/>
    <lineage>
        <taxon>Bacteria</taxon>
        <taxon>Candidatus Daviesiibacteriota</taxon>
    </lineage>
</organism>
<proteinExistence type="predicted"/>
<feature type="transmembrane region" description="Helical" evidence="6">
    <location>
        <begin position="249"/>
        <end position="271"/>
    </location>
</feature>
<evidence type="ECO:0000313" key="7">
    <source>
        <dbReference type="EMBL" id="KKS11294.1"/>
    </source>
</evidence>
<evidence type="ECO:0000256" key="1">
    <source>
        <dbReference type="ARBA" id="ARBA00004651"/>
    </source>
</evidence>
<feature type="transmembrane region" description="Helical" evidence="6">
    <location>
        <begin position="83"/>
        <end position="104"/>
    </location>
</feature>